<protein>
    <submittedName>
        <fullName evidence="2">Uncharacterized protein</fullName>
    </submittedName>
</protein>
<organism evidence="2 3">
    <name type="scientific">Trichogramma kaykai</name>
    <dbReference type="NCBI Taxonomy" id="54128"/>
    <lineage>
        <taxon>Eukaryota</taxon>
        <taxon>Metazoa</taxon>
        <taxon>Ecdysozoa</taxon>
        <taxon>Arthropoda</taxon>
        <taxon>Hexapoda</taxon>
        <taxon>Insecta</taxon>
        <taxon>Pterygota</taxon>
        <taxon>Neoptera</taxon>
        <taxon>Endopterygota</taxon>
        <taxon>Hymenoptera</taxon>
        <taxon>Apocrita</taxon>
        <taxon>Proctotrupomorpha</taxon>
        <taxon>Chalcidoidea</taxon>
        <taxon>Trichogrammatidae</taxon>
        <taxon>Trichogramma</taxon>
    </lineage>
</organism>
<evidence type="ECO:0000256" key="1">
    <source>
        <dbReference type="SAM" id="MobiDB-lite"/>
    </source>
</evidence>
<name>A0ABD2WVR6_9HYME</name>
<sequence length="112" mass="13344">MPLFWQLEYFLECIYGYSYGYPDWFNENLIVDSRRLGAEVFYKNVDECAYRKDDKVHADDETRHVLRRVSGRGPSRRRDGAGIPAPGEYRFHEHQQADLSFSFGPRLDQERY</sequence>
<comment type="caution">
    <text evidence="2">The sequence shown here is derived from an EMBL/GenBank/DDBJ whole genome shotgun (WGS) entry which is preliminary data.</text>
</comment>
<evidence type="ECO:0000313" key="3">
    <source>
        <dbReference type="Proteomes" id="UP001627154"/>
    </source>
</evidence>
<keyword evidence="3" id="KW-1185">Reference proteome</keyword>
<proteinExistence type="predicted"/>
<reference evidence="2 3" key="1">
    <citation type="journal article" date="2024" name="bioRxiv">
        <title>A reference genome for Trichogramma kaykai: A tiny desert-dwelling parasitoid wasp with competing sex-ratio distorters.</title>
        <authorList>
            <person name="Culotta J."/>
            <person name="Lindsey A.R."/>
        </authorList>
    </citation>
    <scope>NUCLEOTIDE SEQUENCE [LARGE SCALE GENOMIC DNA]</scope>
    <source>
        <strain evidence="2 3">KSX58</strain>
    </source>
</reference>
<dbReference type="Proteomes" id="UP001627154">
    <property type="component" value="Unassembled WGS sequence"/>
</dbReference>
<accession>A0ABD2WVR6</accession>
<dbReference type="EMBL" id="JBJJXI010000067">
    <property type="protein sequence ID" value="KAL3397066.1"/>
    <property type="molecule type" value="Genomic_DNA"/>
</dbReference>
<feature type="region of interest" description="Disordered" evidence="1">
    <location>
        <begin position="67"/>
        <end position="112"/>
    </location>
</feature>
<evidence type="ECO:0000313" key="2">
    <source>
        <dbReference type="EMBL" id="KAL3397066.1"/>
    </source>
</evidence>
<dbReference type="AlphaFoldDB" id="A0ABD2WVR6"/>
<gene>
    <name evidence="2" type="ORF">TKK_009099</name>
</gene>